<dbReference type="InterPro" id="IPR017900">
    <property type="entry name" value="4Fe4S_Fe_S_CS"/>
</dbReference>
<evidence type="ECO:0000313" key="15">
    <source>
        <dbReference type="Proteomes" id="UP000539313"/>
    </source>
</evidence>
<dbReference type="Gene3D" id="3.30.70.20">
    <property type="match status" value="1"/>
</dbReference>
<keyword evidence="7" id="KW-0677">Repeat</keyword>
<evidence type="ECO:0000313" key="14">
    <source>
        <dbReference type="EMBL" id="MBA9002677.1"/>
    </source>
</evidence>
<evidence type="ECO:0000259" key="13">
    <source>
        <dbReference type="PROSITE" id="PS51379"/>
    </source>
</evidence>
<keyword evidence="15" id="KW-1185">Reference proteome</keyword>
<dbReference type="Pfam" id="PF00037">
    <property type="entry name" value="Fer4"/>
    <property type="match status" value="1"/>
</dbReference>
<dbReference type="PRINTS" id="PR00354">
    <property type="entry name" value="7FE8SFRDOXIN"/>
</dbReference>
<evidence type="ECO:0000256" key="2">
    <source>
        <dbReference type="ARBA" id="ARBA00003532"/>
    </source>
</evidence>
<organism evidence="14 15">
    <name type="scientific">Thermomonospora cellulosilytica</name>
    <dbReference type="NCBI Taxonomy" id="1411118"/>
    <lineage>
        <taxon>Bacteria</taxon>
        <taxon>Bacillati</taxon>
        <taxon>Actinomycetota</taxon>
        <taxon>Actinomycetes</taxon>
        <taxon>Streptosporangiales</taxon>
        <taxon>Thermomonosporaceae</taxon>
        <taxon>Thermomonospora</taxon>
    </lineage>
</organism>
<dbReference type="PROSITE" id="PS51379">
    <property type="entry name" value="4FE4S_FER_2"/>
    <property type="match status" value="1"/>
</dbReference>
<keyword evidence="6 12" id="KW-0479">Metal-binding</keyword>
<evidence type="ECO:0000256" key="5">
    <source>
        <dbReference type="ARBA" id="ARBA00022485"/>
    </source>
</evidence>
<keyword evidence="8 12" id="KW-0249">Electron transport</keyword>
<evidence type="ECO:0000256" key="12">
    <source>
        <dbReference type="RuleBase" id="RU365098"/>
    </source>
</evidence>
<dbReference type="InterPro" id="IPR000813">
    <property type="entry name" value="7Fe_ferredoxin"/>
</dbReference>
<keyword evidence="5 12" id="KW-0004">4Fe-4S</keyword>
<dbReference type="PANTHER" id="PTHR42859">
    <property type="entry name" value="OXIDOREDUCTASE"/>
    <property type="match status" value="1"/>
</dbReference>
<evidence type="ECO:0000256" key="4">
    <source>
        <dbReference type="ARBA" id="ARBA00022448"/>
    </source>
</evidence>
<comment type="function">
    <text evidence="2 12">Ferredoxins are iron-sulfur proteins that transfer electrons in a wide variety of metabolic reactions.</text>
</comment>
<dbReference type="PANTHER" id="PTHR42859:SF2">
    <property type="entry name" value="FERREDOXIN"/>
    <property type="match status" value="1"/>
</dbReference>
<evidence type="ECO:0000256" key="9">
    <source>
        <dbReference type="ARBA" id="ARBA00023004"/>
    </source>
</evidence>
<sequence>MPYVIAEPCIDEMDMSCVDECPVDCIYQGERKLYINPKECIDCGACEPACPVEAIAQDRRVRPEYEPYIADNARFFNEPLPGRSESLGNPGGASVVGRIGVDTELVAAHPVG</sequence>
<dbReference type="SUPFAM" id="SSF54862">
    <property type="entry name" value="4Fe-4S ferredoxins"/>
    <property type="match status" value="1"/>
</dbReference>
<evidence type="ECO:0000256" key="8">
    <source>
        <dbReference type="ARBA" id="ARBA00022982"/>
    </source>
</evidence>
<dbReference type="AlphaFoldDB" id="A0A7W3MVM4"/>
<protein>
    <recommendedName>
        <fullName evidence="3 12">Ferredoxin</fullName>
    </recommendedName>
</protein>
<dbReference type="InterPro" id="IPR054830">
    <property type="entry name" value="FdxA_Actino"/>
</dbReference>
<dbReference type="GO" id="GO:0046872">
    <property type="term" value="F:metal ion binding"/>
    <property type="evidence" value="ECO:0007669"/>
    <property type="project" value="UniProtKB-UniRule"/>
</dbReference>
<gene>
    <name evidence="14" type="ORF">HNR21_001559</name>
</gene>
<evidence type="ECO:0000256" key="7">
    <source>
        <dbReference type="ARBA" id="ARBA00022737"/>
    </source>
</evidence>
<dbReference type="GO" id="GO:0051538">
    <property type="term" value="F:3 iron, 4 sulfur cluster binding"/>
    <property type="evidence" value="ECO:0007669"/>
    <property type="project" value="UniProtKB-UniRule"/>
</dbReference>
<keyword evidence="11 12" id="KW-0003">3Fe-4S</keyword>
<dbReference type="PROSITE" id="PS00198">
    <property type="entry name" value="4FE4S_FER_1"/>
    <property type="match status" value="1"/>
</dbReference>
<dbReference type="InterPro" id="IPR050294">
    <property type="entry name" value="RnfB_subfamily"/>
</dbReference>
<evidence type="ECO:0000256" key="3">
    <source>
        <dbReference type="ARBA" id="ARBA00013529"/>
    </source>
</evidence>
<keyword evidence="9 12" id="KW-0408">Iron</keyword>
<evidence type="ECO:0000256" key="1">
    <source>
        <dbReference type="ARBA" id="ARBA00001966"/>
    </source>
</evidence>
<proteinExistence type="predicted"/>
<dbReference type="GO" id="GO:0009055">
    <property type="term" value="F:electron transfer activity"/>
    <property type="evidence" value="ECO:0007669"/>
    <property type="project" value="UniProtKB-UniRule"/>
</dbReference>
<evidence type="ECO:0000256" key="6">
    <source>
        <dbReference type="ARBA" id="ARBA00022723"/>
    </source>
</evidence>
<comment type="cofactor">
    <cofactor evidence="1 12">
        <name>[4Fe-4S] cluster</name>
        <dbReference type="ChEBI" id="CHEBI:49883"/>
    </cofactor>
</comment>
<reference evidence="14 15" key="1">
    <citation type="submission" date="2020-08" db="EMBL/GenBank/DDBJ databases">
        <title>Sequencing the genomes of 1000 actinobacteria strains.</title>
        <authorList>
            <person name="Klenk H.-P."/>
        </authorList>
    </citation>
    <scope>NUCLEOTIDE SEQUENCE [LARGE SCALE GENOMIC DNA]</scope>
    <source>
        <strain evidence="14 15">DSM 45823</strain>
    </source>
</reference>
<dbReference type="RefSeq" id="WP_182704631.1">
    <property type="nucleotide sequence ID" value="NZ_JACJII010000001.1"/>
</dbReference>
<feature type="domain" description="4Fe-4S ferredoxin-type" evidence="13">
    <location>
        <begin position="31"/>
        <end position="60"/>
    </location>
</feature>
<dbReference type="GO" id="GO:0051539">
    <property type="term" value="F:4 iron, 4 sulfur cluster binding"/>
    <property type="evidence" value="ECO:0007669"/>
    <property type="project" value="UniProtKB-UniRule"/>
</dbReference>
<keyword evidence="4 12" id="KW-0813">Transport</keyword>
<dbReference type="InterPro" id="IPR017896">
    <property type="entry name" value="4Fe4S_Fe-S-bd"/>
</dbReference>
<dbReference type="Proteomes" id="UP000539313">
    <property type="component" value="Unassembled WGS sequence"/>
</dbReference>
<accession>A0A7W3MVM4</accession>
<evidence type="ECO:0000256" key="10">
    <source>
        <dbReference type="ARBA" id="ARBA00023014"/>
    </source>
</evidence>
<dbReference type="EMBL" id="JACJII010000001">
    <property type="protein sequence ID" value="MBA9002677.1"/>
    <property type="molecule type" value="Genomic_DNA"/>
</dbReference>
<comment type="caution">
    <text evidence="14">The sequence shown here is derived from an EMBL/GenBank/DDBJ whole genome shotgun (WGS) entry which is preliminary data.</text>
</comment>
<keyword evidence="10 12" id="KW-0411">Iron-sulfur</keyword>
<evidence type="ECO:0000256" key="11">
    <source>
        <dbReference type="ARBA" id="ARBA00023291"/>
    </source>
</evidence>
<dbReference type="NCBIfam" id="NF045480">
    <property type="entry name" value="FdxA_Actino"/>
    <property type="match status" value="1"/>
</dbReference>
<name>A0A7W3MVM4_9ACTN</name>
<comment type="cofactor">
    <cofactor evidence="12">
        <name>[3Fe-4S] cluster</name>
        <dbReference type="ChEBI" id="CHEBI:21137"/>
    </cofactor>
    <text evidence="12">Binds 1 [3Fe-4S] cluster.</text>
</comment>